<proteinExistence type="inferred from homology"/>
<evidence type="ECO:0000256" key="6">
    <source>
        <dbReference type="ARBA" id="ARBA00023136"/>
    </source>
</evidence>
<keyword evidence="5 7" id="KW-1133">Transmembrane helix</keyword>
<evidence type="ECO:0000256" key="7">
    <source>
        <dbReference type="SAM" id="Phobius"/>
    </source>
</evidence>
<dbReference type="GO" id="GO:0005886">
    <property type="term" value="C:plasma membrane"/>
    <property type="evidence" value="ECO:0007669"/>
    <property type="project" value="TreeGrafter"/>
</dbReference>
<name>A0A485LVP6_9ZZZZ</name>
<comment type="subcellular location">
    <subcellularLocation>
        <location evidence="1">Membrane</location>
        <topology evidence="1">Multi-pass membrane protein</topology>
    </subcellularLocation>
</comment>
<dbReference type="GO" id="GO:0042907">
    <property type="term" value="F:xanthine transmembrane transporter activity"/>
    <property type="evidence" value="ECO:0007669"/>
    <property type="project" value="TreeGrafter"/>
</dbReference>
<feature type="transmembrane region" description="Helical" evidence="7">
    <location>
        <begin position="45"/>
        <end position="62"/>
    </location>
</feature>
<feature type="transmembrane region" description="Helical" evidence="7">
    <location>
        <begin position="103"/>
        <end position="121"/>
    </location>
</feature>
<dbReference type="InterPro" id="IPR006043">
    <property type="entry name" value="NCS2"/>
</dbReference>
<organism evidence="8">
    <name type="scientific">anaerobic digester metagenome</name>
    <dbReference type="NCBI Taxonomy" id="1263854"/>
    <lineage>
        <taxon>unclassified sequences</taxon>
        <taxon>metagenomes</taxon>
        <taxon>ecological metagenomes</taxon>
    </lineage>
</organism>
<evidence type="ECO:0000256" key="2">
    <source>
        <dbReference type="ARBA" id="ARBA00008821"/>
    </source>
</evidence>
<feature type="transmembrane region" description="Helical" evidence="7">
    <location>
        <begin position="6"/>
        <end position="24"/>
    </location>
</feature>
<evidence type="ECO:0000256" key="5">
    <source>
        <dbReference type="ARBA" id="ARBA00022989"/>
    </source>
</evidence>
<dbReference type="PANTHER" id="PTHR42810:SF4">
    <property type="entry name" value="URIC ACID TRANSPORTER UACT"/>
    <property type="match status" value="1"/>
</dbReference>
<feature type="transmembrane region" description="Helical" evidence="7">
    <location>
        <begin position="74"/>
        <end position="94"/>
    </location>
</feature>
<dbReference type="PANTHER" id="PTHR42810">
    <property type="entry name" value="PURINE PERMEASE C1399.01C-RELATED"/>
    <property type="match status" value="1"/>
</dbReference>
<protein>
    <submittedName>
        <fullName evidence="8">Xanthine/uracil/vitamin C permease</fullName>
    </submittedName>
</protein>
<evidence type="ECO:0000256" key="3">
    <source>
        <dbReference type="ARBA" id="ARBA00022448"/>
    </source>
</evidence>
<sequence>MTCSLWLIHNTLALILAGLAGTIPNTTYSGNIAIVELTGVASRQVGIFGAGILVLLAFFPWLNALVMAIPEPVLGASMFIFFALLFVTGLKLVFQSGINSRSAFITGISFWIGFAAENRLFFPDFIPAGTEAFLHNGMAVGGVTAFLLTLLFELFVGKKTTLVLAPNLQELSKLKDFTADLGSVFNLSDKMIFRLQLLCEEIFVFLVGSEPPENSQQKTIRFNFTAGEEGLLVEVKDRSETEDLDAVVFPENLAVASEFELAKLGLALLGKMAQEVAHIRISGVNYISFRLWDSEDQNTAKA</sequence>
<feature type="transmembrane region" description="Helical" evidence="7">
    <location>
        <begin position="133"/>
        <end position="156"/>
    </location>
</feature>
<keyword evidence="4 7" id="KW-0812">Transmembrane</keyword>
<keyword evidence="6 7" id="KW-0472">Membrane</keyword>
<dbReference type="Pfam" id="PF00860">
    <property type="entry name" value="Xan_ur_permease"/>
    <property type="match status" value="1"/>
</dbReference>
<accession>A0A485LVP6</accession>
<dbReference type="AlphaFoldDB" id="A0A485LVP6"/>
<comment type="similarity">
    <text evidence="2">Belongs to the nucleobase:cation symporter-2 (NCS2) (TC 2.A.40) family.</text>
</comment>
<reference evidence="8" key="1">
    <citation type="submission" date="2019-03" db="EMBL/GenBank/DDBJ databases">
        <authorList>
            <person name="Hao L."/>
        </authorList>
    </citation>
    <scope>NUCLEOTIDE SEQUENCE</scope>
</reference>
<evidence type="ECO:0000256" key="1">
    <source>
        <dbReference type="ARBA" id="ARBA00004141"/>
    </source>
</evidence>
<evidence type="ECO:0000256" key="4">
    <source>
        <dbReference type="ARBA" id="ARBA00022692"/>
    </source>
</evidence>
<dbReference type="EMBL" id="CAADRN010000074">
    <property type="protein sequence ID" value="VFU12286.1"/>
    <property type="molecule type" value="Genomic_DNA"/>
</dbReference>
<keyword evidence="3" id="KW-0813">Transport</keyword>
<gene>
    <name evidence="8" type="ORF">SCFA_1650003</name>
</gene>
<evidence type="ECO:0000313" key="8">
    <source>
        <dbReference type="EMBL" id="VFU12286.1"/>
    </source>
</evidence>